<dbReference type="EMBL" id="BDEQ01000001">
    <property type="protein sequence ID" value="GAT97122.1"/>
    <property type="molecule type" value="Genomic_DNA"/>
</dbReference>
<keyword evidence="1" id="KW-1133">Transmembrane helix</keyword>
<dbReference type="Proteomes" id="UP000078387">
    <property type="component" value="Unassembled WGS sequence"/>
</dbReference>
<dbReference type="AlphaFoldDB" id="A0A5K1VLX9"/>
<dbReference type="OMA" id="QIFTSQF"/>
<dbReference type="VEuPathDB" id="AmoebaDB:EHI7A_118410"/>
<evidence type="ECO:0000256" key="1">
    <source>
        <dbReference type="SAM" id="Phobius"/>
    </source>
</evidence>
<dbReference type="VEuPathDB" id="AmoebaDB:EHI8A_136610"/>
<proteinExistence type="predicted"/>
<dbReference type="VEuPathDB" id="AmoebaDB:EHI_065260"/>
<gene>
    <name evidence="2" type="ORF">CL6EHI_065260</name>
</gene>
<name>A0A5K1VLX9_ENTHI</name>
<keyword evidence="1" id="KW-0472">Membrane</keyword>
<dbReference type="VEuPathDB" id="AmoebaDB:KM1_169780"/>
<comment type="caution">
    <text evidence="2">The sequence shown here is derived from an EMBL/GenBank/DDBJ whole genome shotgun (WGS) entry which is preliminary data.</text>
</comment>
<sequence length="350" mass="40464">MTRTLTNLCIFISICFYILIMLIVIYVVGNKQPALIKLNTAPIITNQRVKSKYEDKLFKLYNFNYSEECAVPFKYKPNNQRDLLIYGVYFSNKGSWLNQRQMTLQTLSLNQNGIPNAKKILLLCGEPPEVNFASLMKSKGVEVITVKVDSLYNGAVLRYVVIQKYLEENKEKYDRVFIADLRDVFFFEDGFATFSDSQLYLSNECSRNNKGDISCTSLANELTKKWMTQSINKEVAELYAANKTKIVNSGTIFGGTEKVLRLLQIYTSQFNYQRVDIWGYDQSLLNYMYYTGQFNSLNITVANCDQMFCFDMRNGCYYNKQEKSLIVRGTKCSPIIRHKIVSQNPDLVLF</sequence>
<accession>A0A5K1VLX9</accession>
<evidence type="ECO:0000313" key="2">
    <source>
        <dbReference type="EMBL" id="GAT97122.1"/>
    </source>
</evidence>
<keyword evidence="1" id="KW-0812">Transmembrane</keyword>
<reference evidence="2 3" key="1">
    <citation type="submission" date="2016-05" db="EMBL/GenBank/DDBJ databases">
        <title>First whole genome sequencing of Entamoeba histolytica HM1:IMSS-clone-6.</title>
        <authorList>
            <person name="Mukherjee Avik.K."/>
            <person name="Izumyama S."/>
            <person name="Nakada-Tsukui K."/>
            <person name="Nozaki T."/>
        </authorList>
    </citation>
    <scope>NUCLEOTIDE SEQUENCE [LARGE SCALE GENOMIC DNA]</scope>
    <source>
        <strain evidence="2 3">HM1:IMSS clone 6</strain>
    </source>
</reference>
<evidence type="ECO:0000313" key="3">
    <source>
        <dbReference type="Proteomes" id="UP000078387"/>
    </source>
</evidence>
<feature type="transmembrane region" description="Helical" evidence="1">
    <location>
        <begin position="7"/>
        <end position="29"/>
    </location>
</feature>
<protein>
    <submittedName>
        <fullName evidence="2">Uncharacterized protein</fullName>
    </submittedName>
</protein>
<dbReference type="VEuPathDB" id="AmoebaDB:EHI5A_116980"/>
<organism evidence="2 3">
    <name type="scientific">Entamoeba histolytica</name>
    <dbReference type="NCBI Taxonomy" id="5759"/>
    <lineage>
        <taxon>Eukaryota</taxon>
        <taxon>Amoebozoa</taxon>
        <taxon>Evosea</taxon>
        <taxon>Archamoebae</taxon>
        <taxon>Mastigamoebida</taxon>
        <taxon>Entamoebidae</taxon>
        <taxon>Entamoeba</taxon>
    </lineage>
</organism>